<dbReference type="EMBL" id="QXGE01000092">
    <property type="protein sequence ID" value="KAE9325231.1"/>
    <property type="molecule type" value="Genomic_DNA"/>
</dbReference>
<dbReference type="Proteomes" id="UP000440367">
    <property type="component" value="Unassembled WGS sequence"/>
</dbReference>
<dbReference type="EMBL" id="QXGB01000207">
    <property type="protein sequence ID" value="KAE9224636.1"/>
    <property type="molecule type" value="Genomic_DNA"/>
</dbReference>
<evidence type="ECO:0000313" key="9">
    <source>
        <dbReference type="Proteomes" id="UP000440367"/>
    </source>
</evidence>
<evidence type="ECO:0000313" key="2">
    <source>
        <dbReference type="EMBL" id="KAE9121318.1"/>
    </source>
</evidence>
<evidence type="ECO:0000313" key="12">
    <source>
        <dbReference type="Proteomes" id="UP000488956"/>
    </source>
</evidence>
<comment type="caution">
    <text evidence="4">The sequence shown here is derived from an EMBL/GenBank/DDBJ whole genome shotgun (WGS) entry which is preliminary data.</text>
</comment>
<dbReference type="EMBL" id="QXFY01000365">
    <property type="protein sequence ID" value="KAE9346568.1"/>
    <property type="molecule type" value="Genomic_DNA"/>
</dbReference>
<dbReference type="Proteomes" id="UP000488956">
    <property type="component" value="Unassembled WGS sequence"/>
</dbReference>
<sequence length="55" mass="5945">MPLWIFKSALERGHAGLVARLFANGGSLVPDDGIFDEMCNVRIDVAGRDGDLKTV</sequence>
<dbReference type="EMBL" id="QXGD01000233">
    <property type="protein sequence ID" value="KAE9246699.1"/>
    <property type="molecule type" value="Genomic_DNA"/>
</dbReference>
<dbReference type="Proteomes" id="UP000486351">
    <property type="component" value="Unassembled WGS sequence"/>
</dbReference>
<organism evidence="4 9">
    <name type="scientific">Phytophthora fragariae</name>
    <dbReference type="NCBI Taxonomy" id="53985"/>
    <lineage>
        <taxon>Eukaryota</taxon>
        <taxon>Sar</taxon>
        <taxon>Stramenopiles</taxon>
        <taxon>Oomycota</taxon>
        <taxon>Peronosporomycetes</taxon>
        <taxon>Peronosporales</taxon>
        <taxon>Peronosporaceae</taxon>
        <taxon>Phytophthora</taxon>
    </lineage>
</organism>
<evidence type="ECO:0000313" key="7">
    <source>
        <dbReference type="Proteomes" id="UP000433483"/>
    </source>
</evidence>
<name>A0A6A4A308_9STRA</name>
<keyword evidence="7" id="KW-1185">Reference proteome</keyword>
<evidence type="ECO:0000313" key="8">
    <source>
        <dbReference type="Proteomes" id="UP000437068"/>
    </source>
</evidence>
<proteinExistence type="predicted"/>
<evidence type="ECO:0000313" key="1">
    <source>
        <dbReference type="EMBL" id="KAE9008914.1"/>
    </source>
</evidence>
<evidence type="ECO:0000313" key="11">
    <source>
        <dbReference type="Proteomes" id="UP000486351"/>
    </source>
</evidence>
<reference evidence="7 8" key="1">
    <citation type="submission" date="2018-08" db="EMBL/GenBank/DDBJ databases">
        <title>Genomic investigation of the strawberry pathogen Phytophthora fragariae indicates pathogenicity is determined by transcriptional variation in three key races.</title>
        <authorList>
            <person name="Adams T.M."/>
            <person name="Armitage A.D."/>
            <person name="Sobczyk M.K."/>
            <person name="Bates H.J."/>
            <person name="Dunwell J.M."/>
            <person name="Nellist C.F."/>
            <person name="Harrison R.J."/>
        </authorList>
    </citation>
    <scope>NUCLEOTIDE SEQUENCE [LARGE SCALE GENOMIC DNA]</scope>
    <source>
        <strain evidence="5 8">A4</strain>
        <strain evidence="4 9">BC-1</strain>
        <strain evidence="3 7">NOV-27</strain>
        <strain evidence="6 11">NOV-77</strain>
        <strain evidence="2 12">ONT-3</strain>
        <strain evidence="1 10">SCRP245</strain>
    </source>
</reference>
<evidence type="ECO:0000313" key="4">
    <source>
        <dbReference type="EMBL" id="KAE9246699.1"/>
    </source>
</evidence>
<evidence type="ECO:0000313" key="10">
    <source>
        <dbReference type="Proteomes" id="UP000460718"/>
    </source>
</evidence>
<gene>
    <name evidence="5" type="ORF">PF001_g3038</name>
    <name evidence="4" type="ORF">PF002_g6614</name>
    <name evidence="3" type="ORF">PF005_g5834</name>
    <name evidence="6" type="ORF">PF008_g8234</name>
    <name evidence="2" type="ORF">PF010_g7151</name>
    <name evidence="1" type="ORF">PF011_g10510</name>
</gene>
<dbReference type="Proteomes" id="UP000460718">
    <property type="component" value="Unassembled WGS sequence"/>
</dbReference>
<dbReference type="AlphaFoldDB" id="A0A6A4A308"/>
<dbReference type="Proteomes" id="UP000437068">
    <property type="component" value="Unassembled WGS sequence"/>
</dbReference>
<dbReference type="EMBL" id="QXFX01000301">
    <property type="protein sequence ID" value="KAE9121318.1"/>
    <property type="molecule type" value="Genomic_DNA"/>
</dbReference>
<protein>
    <submittedName>
        <fullName evidence="4">Uncharacterized protein</fullName>
    </submittedName>
</protein>
<accession>A0A6A4A308</accession>
<evidence type="ECO:0000313" key="5">
    <source>
        <dbReference type="EMBL" id="KAE9325231.1"/>
    </source>
</evidence>
<dbReference type="Proteomes" id="UP000433483">
    <property type="component" value="Unassembled WGS sequence"/>
</dbReference>
<dbReference type="EMBL" id="QXFW01000552">
    <property type="protein sequence ID" value="KAE9008914.1"/>
    <property type="molecule type" value="Genomic_DNA"/>
</dbReference>
<evidence type="ECO:0000313" key="3">
    <source>
        <dbReference type="EMBL" id="KAE9224636.1"/>
    </source>
</evidence>
<evidence type="ECO:0000313" key="6">
    <source>
        <dbReference type="EMBL" id="KAE9346568.1"/>
    </source>
</evidence>